<name>X0VKE9_9ZZZZ</name>
<dbReference type="CDD" id="cd07067">
    <property type="entry name" value="HP_PGM_like"/>
    <property type="match status" value="1"/>
</dbReference>
<dbReference type="PANTHER" id="PTHR46517:SF1">
    <property type="entry name" value="FRUCTOSE-2,6-BISPHOSPHATASE TIGAR"/>
    <property type="match status" value="1"/>
</dbReference>
<evidence type="ECO:0008006" key="3">
    <source>
        <dbReference type="Google" id="ProtNLM"/>
    </source>
</evidence>
<gene>
    <name evidence="2" type="ORF">S01H1_39484</name>
</gene>
<sequence length="113" mass="12433">MPPCPAPDTCWLYLIRHAATDNNRAVPPVLQGRRTDPGLSVEGFEHSCQTGVALASLPLYAVYSSPLLRARQTADGIAEPHGLEVQILDDLIEVDVGDWEGLDWDEIKRQSPE</sequence>
<reference evidence="2" key="1">
    <citation type="journal article" date="2014" name="Front. Microbiol.">
        <title>High frequency of phylogenetically diverse reductive dehalogenase-homologous genes in deep subseafloor sedimentary metagenomes.</title>
        <authorList>
            <person name="Kawai M."/>
            <person name="Futagami T."/>
            <person name="Toyoda A."/>
            <person name="Takaki Y."/>
            <person name="Nishi S."/>
            <person name="Hori S."/>
            <person name="Arai W."/>
            <person name="Tsubouchi T."/>
            <person name="Morono Y."/>
            <person name="Uchiyama I."/>
            <person name="Ito T."/>
            <person name="Fujiyama A."/>
            <person name="Inagaki F."/>
            <person name="Takami H."/>
        </authorList>
    </citation>
    <scope>NUCLEOTIDE SEQUENCE</scope>
    <source>
        <strain evidence="2">Expedition CK06-06</strain>
    </source>
</reference>
<keyword evidence="1" id="KW-0378">Hydrolase</keyword>
<organism evidence="2">
    <name type="scientific">marine sediment metagenome</name>
    <dbReference type="NCBI Taxonomy" id="412755"/>
    <lineage>
        <taxon>unclassified sequences</taxon>
        <taxon>metagenomes</taxon>
        <taxon>ecological metagenomes</taxon>
    </lineage>
</organism>
<protein>
    <recommendedName>
        <fullName evidence="3">Phosphoglycerate mutase family protein</fullName>
    </recommendedName>
</protein>
<dbReference type="GO" id="GO:0005829">
    <property type="term" value="C:cytosol"/>
    <property type="evidence" value="ECO:0007669"/>
    <property type="project" value="TreeGrafter"/>
</dbReference>
<comment type="caution">
    <text evidence="2">The sequence shown here is derived from an EMBL/GenBank/DDBJ whole genome shotgun (WGS) entry which is preliminary data.</text>
</comment>
<evidence type="ECO:0000256" key="1">
    <source>
        <dbReference type="ARBA" id="ARBA00022801"/>
    </source>
</evidence>
<dbReference type="EMBL" id="BARS01024921">
    <property type="protein sequence ID" value="GAG12948.1"/>
    <property type="molecule type" value="Genomic_DNA"/>
</dbReference>
<dbReference type="Gene3D" id="3.40.50.1240">
    <property type="entry name" value="Phosphoglycerate mutase-like"/>
    <property type="match status" value="1"/>
</dbReference>
<dbReference type="InterPro" id="IPR029033">
    <property type="entry name" value="His_PPase_superfam"/>
</dbReference>
<dbReference type="InterPro" id="IPR013078">
    <property type="entry name" value="His_Pase_superF_clade-1"/>
</dbReference>
<accession>X0VKE9</accession>
<dbReference type="Pfam" id="PF00300">
    <property type="entry name" value="His_Phos_1"/>
    <property type="match status" value="1"/>
</dbReference>
<proteinExistence type="predicted"/>
<dbReference type="AlphaFoldDB" id="X0VKE9"/>
<dbReference type="InterPro" id="IPR051695">
    <property type="entry name" value="Phosphoglycerate_Mutase"/>
</dbReference>
<dbReference type="GO" id="GO:0043456">
    <property type="term" value="P:regulation of pentose-phosphate shunt"/>
    <property type="evidence" value="ECO:0007669"/>
    <property type="project" value="TreeGrafter"/>
</dbReference>
<dbReference type="GO" id="GO:0045820">
    <property type="term" value="P:negative regulation of glycolytic process"/>
    <property type="evidence" value="ECO:0007669"/>
    <property type="project" value="TreeGrafter"/>
</dbReference>
<dbReference type="GO" id="GO:0004331">
    <property type="term" value="F:fructose-2,6-bisphosphate 2-phosphatase activity"/>
    <property type="evidence" value="ECO:0007669"/>
    <property type="project" value="TreeGrafter"/>
</dbReference>
<dbReference type="SUPFAM" id="SSF53254">
    <property type="entry name" value="Phosphoglycerate mutase-like"/>
    <property type="match status" value="1"/>
</dbReference>
<evidence type="ECO:0000313" key="2">
    <source>
        <dbReference type="EMBL" id="GAG12948.1"/>
    </source>
</evidence>
<feature type="non-terminal residue" evidence="2">
    <location>
        <position position="113"/>
    </location>
</feature>
<dbReference type="PANTHER" id="PTHR46517">
    <property type="entry name" value="FRUCTOSE-2,6-BISPHOSPHATASE TIGAR"/>
    <property type="match status" value="1"/>
</dbReference>